<keyword evidence="7" id="KW-1185">Reference proteome</keyword>
<dbReference type="PANTHER" id="PTHR30469">
    <property type="entry name" value="MULTIDRUG RESISTANCE PROTEIN MDTA"/>
    <property type="match status" value="1"/>
</dbReference>
<dbReference type="Pfam" id="PF25954">
    <property type="entry name" value="Beta-barrel_RND_2"/>
    <property type="match status" value="1"/>
</dbReference>
<sequence length="374" mass="39427">MGAAVSAAITPRLVSGLRTIAAAALLPLVLAACNDSVAEVKPRNERPVLVAAVRYEALTPERSFVATIRPRIESDLGFRVAGKVARRLVQVGDRVEAGQALAVLDETDLRLQAEQAEAERRAATTVLAQATADERRGEELRRRGWSTDAAYDRQKSAAEEARGRLARAEKAAELTRNNLSYATLAADAAGIVTATMIEPGQVVGAGQAAVRVARLGEKEAVVAVPEALVERARSGAASVTLWSKPDKRYAATLRELAPAADPATRTYQARFSIPQADEAVSLGMTATLVLAGSGEERAARLPLSALFNQGAGPALWVVDEKTGALALKPVTVRAYEARDVLVAGGVAEGDLVVTLGVQKLDPADKVRIVQAMAF</sequence>
<dbReference type="PANTHER" id="PTHR30469:SF18">
    <property type="entry name" value="RESISTANCE-NODULATION-CELL DIVISION (RND) EFFLUX MEMBRANE FUSION PROTEIN-RELATED"/>
    <property type="match status" value="1"/>
</dbReference>
<dbReference type="Gene3D" id="1.10.287.470">
    <property type="entry name" value="Helix hairpin bin"/>
    <property type="match status" value="1"/>
</dbReference>
<dbReference type="InterPro" id="IPR058792">
    <property type="entry name" value="Beta-barrel_RND_2"/>
</dbReference>
<dbReference type="InterPro" id="IPR006143">
    <property type="entry name" value="RND_pump_MFP"/>
</dbReference>
<feature type="coiled-coil region" evidence="2">
    <location>
        <begin position="113"/>
        <end position="178"/>
    </location>
</feature>
<gene>
    <name evidence="6" type="ORF">QNA08_11165</name>
</gene>
<feature type="chain" id="PRO_5046744082" evidence="3">
    <location>
        <begin position="32"/>
        <end position="374"/>
    </location>
</feature>
<dbReference type="Pfam" id="PF25917">
    <property type="entry name" value="BSH_RND"/>
    <property type="match status" value="1"/>
</dbReference>
<dbReference type="InterPro" id="IPR058625">
    <property type="entry name" value="MdtA-like_BSH"/>
</dbReference>
<dbReference type="Gene3D" id="2.40.420.20">
    <property type="match status" value="1"/>
</dbReference>
<dbReference type="EMBL" id="JASJEV010000006">
    <property type="protein sequence ID" value="MDJ1158792.1"/>
    <property type="molecule type" value="Genomic_DNA"/>
</dbReference>
<dbReference type="RefSeq" id="WP_283740788.1">
    <property type="nucleotide sequence ID" value="NZ_JASJEV010000006.1"/>
</dbReference>
<evidence type="ECO:0000313" key="6">
    <source>
        <dbReference type="EMBL" id="MDJ1158792.1"/>
    </source>
</evidence>
<dbReference type="NCBIfam" id="TIGR01730">
    <property type="entry name" value="RND_mfp"/>
    <property type="match status" value="1"/>
</dbReference>
<comment type="similarity">
    <text evidence="1">Belongs to the membrane fusion protein (MFP) (TC 8.A.1) family.</text>
</comment>
<dbReference type="Gene3D" id="2.40.30.170">
    <property type="match status" value="1"/>
</dbReference>
<feature type="domain" description="CusB-like beta-barrel" evidence="5">
    <location>
        <begin position="221"/>
        <end position="292"/>
    </location>
</feature>
<accession>A0ABT7AHE6</accession>
<protein>
    <submittedName>
        <fullName evidence="6">Efflux RND transporter periplasmic adaptor subunit</fullName>
    </submittedName>
</protein>
<keyword evidence="3" id="KW-0732">Signal</keyword>
<evidence type="ECO:0000256" key="3">
    <source>
        <dbReference type="SAM" id="SignalP"/>
    </source>
</evidence>
<dbReference type="Proteomes" id="UP001321492">
    <property type="component" value="Unassembled WGS sequence"/>
</dbReference>
<comment type="caution">
    <text evidence="6">The sequence shown here is derived from an EMBL/GenBank/DDBJ whole genome shotgun (WGS) entry which is preliminary data.</text>
</comment>
<dbReference type="Gene3D" id="2.40.50.100">
    <property type="match status" value="1"/>
</dbReference>
<dbReference type="SUPFAM" id="SSF111369">
    <property type="entry name" value="HlyD-like secretion proteins"/>
    <property type="match status" value="1"/>
</dbReference>
<feature type="domain" description="Multidrug resistance protein MdtA-like barrel-sandwich hybrid" evidence="4">
    <location>
        <begin position="75"/>
        <end position="210"/>
    </location>
</feature>
<reference evidence="6 7" key="1">
    <citation type="submission" date="2023-05" db="EMBL/GenBank/DDBJ databases">
        <title>Chelatococcus sp. nov., a moderately thermophilic bacterium isolated from hot spring microbial mat.</title>
        <authorList>
            <person name="Hu C.-J."/>
            <person name="Li W.-J."/>
        </authorList>
    </citation>
    <scope>NUCLEOTIDE SEQUENCE [LARGE SCALE GENOMIC DNA]</scope>
    <source>
        <strain evidence="6 7">SYSU G07232</strain>
    </source>
</reference>
<feature type="signal peptide" evidence="3">
    <location>
        <begin position="1"/>
        <end position="31"/>
    </location>
</feature>
<evidence type="ECO:0000259" key="5">
    <source>
        <dbReference type="Pfam" id="PF25954"/>
    </source>
</evidence>
<name>A0ABT7AHE6_9HYPH</name>
<organism evidence="6 7">
    <name type="scientific">Chelatococcus albus</name>
    <dbReference type="NCBI Taxonomy" id="3047466"/>
    <lineage>
        <taxon>Bacteria</taxon>
        <taxon>Pseudomonadati</taxon>
        <taxon>Pseudomonadota</taxon>
        <taxon>Alphaproteobacteria</taxon>
        <taxon>Hyphomicrobiales</taxon>
        <taxon>Chelatococcaceae</taxon>
        <taxon>Chelatococcus</taxon>
    </lineage>
</organism>
<evidence type="ECO:0000313" key="7">
    <source>
        <dbReference type="Proteomes" id="UP001321492"/>
    </source>
</evidence>
<proteinExistence type="inferred from homology"/>
<keyword evidence="2" id="KW-0175">Coiled coil</keyword>
<evidence type="ECO:0000259" key="4">
    <source>
        <dbReference type="Pfam" id="PF25917"/>
    </source>
</evidence>
<evidence type="ECO:0000256" key="1">
    <source>
        <dbReference type="ARBA" id="ARBA00009477"/>
    </source>
</evidence>
<evidence type="ECO:0000256" key="2">
    <source>
        <dbReference type="SAM" id="Coils"/>
    </source>
</evidence>